<keyword evidence="3" id="KW-1185">Reference proteome</keyword>
<dbReference type="EMBL" id="KN847536">
    <property type="protein sequence ID" value="KIW05847.1"/>
    <property type="molecule type" value="Genomic_DNA"/>
</dbReference>
<dbReference type="VEuPathDB" id="FungiDB:PV09_03050"/>
<dbReference type="RefSeq" id="XP_016215716.1">
    <property type="nucleotide sequence ID" value="XM_016356193.1"/>
</dbReference>
<sequence>MSAQARKENEALDLTGKTAVVAGGSQGIGAGVAVRFAQAGANVILVGRSRDRLEKTISDARRAARSADQKLEYISADLSLVSGVRAAAEEIKSKSDGSVDFLVQTQGGTPNGIFELTAEGIESHFAVQVLSRFLLNYLLASSGVLKSSSVNIMAPGGSQTEFNLVDLELASFKESNRYVQLGKHIGRDGVITDAYTKALQSRFPQISFFHISPGLVQTDVMTNQNVPFPLKQIATYILFPIASRTFGYTVQSYADLPVFLAANPAAEKIIKSEGFFLTDKNKKVSVSPYALDKKNQTAVFEKLLSYLPK</sequence>
<dbReference type="HOGENOM" id="CLU_886227_0_0_1"/>
<organism evidence="2 3">
    <name type="scientific">Verruconis gallopava</name>
    <dbReference type="NCBI Taxonomy" id="253628"/>
    <lineage>
        <taxon>Eukaryota</taxon>
        <taxon>Fungi</taxon>
        <taxon>Dikarya</taxon>
        <taxon>Ascomycota</taxon>
        <taxon>Pezizomycotina</taxon>
        <taxon>Dothideomycetes</taxon>
        <taxon>Pleosporomycetidae</taxon>
        <taxon>Venturiales</taxon>
        <taxon>Sympoventuriaceae</taxon>
        <taxon>Verruconis</taxon>
    </lineage>
</organism>
<proteinExistence type="predicted"/>
<dbReference type="InParanoid" id="A0A0D1YYS3"/>
<dbReference type="AlphaFoldDB" id="A0A0D1YYS3"/>
<dbReference type="Proteomes" id="UP000053259">
    <property type="component" value="Unassembled WGS sequence"/>
</dbReference>
<accession>A0A0D1YYS3</accession>
<keyword evidence="1" id="KW-0560">Oxidoreductase</keyword>
<gene>
    <name evidence="2" type="ORF">PV09_03050</name>
</gene>
<protein>
    <recommendedName>
        <fullName evidence="4">NAD(P)-binding protein</fullName>
    </recommendedName>
</protein>
<evidence type="ECO:0000313" key="3">
    <source>
        <dbReference type="Proteomes" id="UP000053259"/>
    </source>
</evidence>
<dbReference type="Gene3D" id="3.40.50.720">
    <property type="entry name" value="NAD(P)-binding Rossmann-like Domain"/>
    <property type="match status" value="1"/>
</dbReference>
<dbReference type="InterPro" id="IPR052228">
    <property type="entry name" value="Sec_Metab_Biosynth_Oxidored"/>
</dbReference>
<reference evidence="2 3" key="1">
    <citation type="submission" date="2015-01" db="EMBL/GenBank/DDBJ databases">
        <title>The Genome Sequence of Ochroconis gallopava CBS43764.</title>
        <authorList>
            <consortium name="The Broad Institute Genomics Platform"/>
            <person name="Cuomo C."/>
            <person name="de Hoog S."/>
            <person name="Gorbushina A."/>
            <person name="Stielow B."/>
            <person name="Teixiera M."/>
            <person name="Abouelleil A."/>
            <person name="Chapman S.B."/>
            <person name="Priest M."/>
            <person name="Young S.K."/>
            <person name="Wortman J."/>
            <person name="Nusbaum C."/>
            <person name="Birren B."/>
        </authorList>
    </citation>
    <scope>NUCLEOTIDE SEQUENCE [LARGE SCALE GENOMIC DNA]</scope>
    <source>
        <strain evidence="2 3">CBS 43764</strain>
    </source>
</reference>
<dbReference type="InterPro" id="IPR002347">
    <property type="entry name" value="SDR_fam"/>
</dbReference>
<dbReference type="SUPFAM" id="SSF51735">
    <property type="entry name" value="NAD(P)-binding Rossmann-fold domains"/>
    <property type="match status" value="1"/>
</dbReference>
<dbReference type="GeneID" id="27311023"/>
<dbReference type="GO" id="GO:0016491">
    <property type="term" value="F:oxidoreductase activity"/>
    <property type="evidence" value="ECO:0007669"/>
    <property type="project" value="UniProtKB-KW"/>
</dbReference>
<dbReference type="FunCoup" id="A0A0D1YYS3">
    <property type="interactions" value="20"/>
</dbReference>
<dbReference type="PANTHER" id="PTHR47534">
    <property type="entry name" value="YALI0E05731P"/>
    <property type="match status" value="1"/>
</dbReference>
<dbReference type="Pfam" id="PF00106">
    <property type="entry name" value="adh_short"/>
    <property type="match status" value="1"/>
</dbReference>
<evidence type="ECO:0008006" key="4">
    <source>
        <dbReference type="Google" id="ProtNLM"/>
    </source>
</evidence>
<name>A0A0D1YYS3_9PEZI</name>
<evidence type="ECO:0000256" key="1">
    <source>
        <dbReference type="ARBA" id="ARBA00023002"/>
    </source>
</evidence>
<dbReference type="STRING" id="253628.A0A0D1YYS3"/>
<evidence type="ECO:0000313" key="2">
    <source>
        <dbReference type="EMBL" id="KIW05847.1"/>
    </source>
</evidence>
<dbReference type="InterPro" id="IPR036291">
    <property type="entry name" value="NAD(P)-bd_dom_sf"/>
</dbReference>
<dbReference type="PANTHER" id="PTHR47534:SF3">
    <property type="entry name" value="ALCOHOL DEHYDROGENASE-LIKE C-TERMINAL DOMAIN-CONTAINING PROTEIN"/>
    <property type="match status" value="1"/>
</dbReference>
<dbReference type="PRINTS" id="PR00081">
    <property type="entry name" value="GDHRDH"/>
</dbReference>
<dbReference type="OrthoDB" id="191139at2759"/>